<reference evidence="2 3" key="1">
    <citation type="submission" date="2018-02" db="EMBL/GenBank/DDBJ databases">
        <title>Genome sequence of the basidiomycete white-rot fungus Phlebia centrifuga.</title>
        <authorList>
            <person name="Granchi Z."/>
            <person name="Peng M."/>
            <person name="de Vries R.P."/>
            <person name="Hilden K."/>
            <person name="Makela M.R."/>
            <person name="Grigoriev I."/>
            <person name="Riley R."/>
        </authorList>
    </citation>
    <scope>NUCLEOTIDE SEQUENCE [LARGE SCALE GENOMIC DNA]</scope>
    <source>
        <strain evidence="2 3">FBCC195</strain>
    </source>
</reference>
<feature type="compositionally biased region" description="Low complexity" evidence="1">
    <location>
        <begin position="225"/>
        <end position="242"/>
    </location>
</feature>
<feature type="compositionally biased region" description="Acidic residues" evidence="1">
    <location>
        <begin position="79"/>
        <end position="88"/>
    </location>
</feature>
<feature type="compositionally biased region" description="Low complexity" evidence="1">
    <location>
        <begin position="1"/>
        <end position="28"/>
    </location>
</feature>
<evidence type="ECO:0000256" key="1">
    <source>
        <dbReference type="SAM" id="MobiDB-lite"/>
    </source>
</evidence>
<comment type="caution">
    <text evidence="2">The sequence shown here is derived from an EMBL/GenBank/DDBJ whole genome shotgun (WGS) entry which is preliminary data.</text>
</comment>
<evidence type="ECO:0000313" key="3">
    <source>
        <dbReference type="Proteomes" id="UP000186601"/>
    </source>
</evidence>
<sequence length="282" mass="30633">MPSLRRTLSSPSVRSSPYYPTSSSHPTRLGARSPRRSSGSDTLNRRVLADIDWWRVEESQHEVRGLALHEPLRDTTPSADEDELDQEEREPAPSQNTPPSPPTHHLGAAPTTLWHNVPGAGSDAFESVAPFHLDFTLGDSEPQTLESSSSSPVAQFAALSISSLGRSSFRRTSSASSTFSDASSDSSYSTPSFAPMGLSLGFSDFVSSPAFEDDDGPVPAPPMSALPRTPRRPSAAPARMGRSASYSFVEDELSFMRERFDAFDDASPFSHSFADQDDPFYQ</sequence>
<dbReference type="EMBL" id="MLYV02000566">
    <property type="protein sequence ID" value="PSR83084.1"/>
    <property type="molecule type" value="Genomic_DNA"/>
</dbReference>
<evidence type="ECO:0000313" key="2">
    <source>
        <dbReference type="EMBL" id="PSR83084.1"/>
    </source>
</evidence>
<proteinExistence type="predicted"/>
<keyword evidence="3" id="KW-1185">Reference proteome</keyword>
<protein>
    <submittedName>
        <fullName evidence="2">Uncharacterized protein</fullName>
    </submittedName>
</protein>
<dbReference type="OrthoDB" id="3236040at2759"/>
<organism evidence="2 3">
    <name type="scientific">Hermanssonia centrifuga</name>
    <dbReference type="NCBI Taxonomy" id="98765"/>
    <lineage>
        <taxon>Eukaryota</taxon>
        <taxon>Fungi</taxon>
        <taxon>Dikarya</taxon>
        <taxon>Basidiomycota</taxon>
        <taxon>Agaricomycotina</taxon>
        <taxon>Agaricomycetes</taxon>
        <taxon>Polyporales</taxon>
        <taxon>Meruliaceae</taxon>
        <taxon>Hermanssonia</taxon>
    </lineage>
</organism>
<dbReference type="AlphaFoldDB" id="A0A2R6P139"/>
<name>A0A2R6P139_9APHY</name>
<dbReference type="Proteomes" id="UP000186601">
    <property type="component" value="Unassembled WGS sequence"/>
</dbReference>
<feature type="region of interest" description="Disordered" evidence="1">
    <location>
        <begin position="64"/>
        <end position="120"/>
    </location>
</feature>
<feature type="region of interest" description="Disordered" evidence="1">
    <location>
        <begin position="1"/>
        <end position="42"/>
    </location>
</feature>
<dbReference type="STRING" id="98765.A0A2R6P139"/>
<feature type="region of interest" description="Disordered" evidence="1">
    <location>
        <begin position="211"/>
        <end position="242"/>
    </location>
</feature>
<accession>A0A2R6P139</accession>
<gene>
    <name evidence="2" type="ORF">PHLCEN_2v5888</name>
</gene>